<accession>F4N1L2</accession>
<reference evidence="1" key="1">
    <citation type="journal article" date="2011" name="BMC Genomics">
        <title>Shotgun sequencing of Yersinia enterocolitica strain W22703 (biotype 2, serotype O:9): genomic evidence for oscillation between invertebrates and mammals.</title>
        <authorList>
            <person name="Fuchs T.M."/>
            <person name="Brandt K."/>
            <person name="Starke M."/>
            <person name="Rattei T."/>
        </authorList>
    </citation>
    <scope>NUCLEOTIDE SEQUENCE</scope>
</reference>
<proteinExistence type="predicted"/>
<evidence type="ECO:0000313" key="1">
    <source>
        <dbReference type="EMBL" id="CBX71970.1"/>
    </source>
</evidence>
<dbReference type="EMBL" id="FR718678">
    <property type="protein sequence ID" value="CBX71970.1"/>
    <property type="molecule type" value="Genomic_DNA"/>
</dbReference>
<dbReference type="AlphaFoldDB" id="F4N1L2"/>
<organism evidence="1">
    <name type="scientific">Yersinia enterocolitica W22703</name>
    <dbReference type="NCBI Taxonomy" id="913028"/>
    <lineage>
        <taxon>Bacteria</taxon>
        <taxon>Pseudomonadati</taxon>
        <taxon>Pseudomonadota</taxon>
        <taxon>Gammaproteobacteria</taxon>
        <taxon>Enterobacterales</taxon>
        <taxon>Yersiniaceae</taxon>
        <taxon>Yersinia</taxon>
    </lineage>
</organism>
<protein>
    <submittedName>
        <fullName evidence="1">Uncharacterized protein</fullName>
    </submittedName>
</protein>
<gene>
    <name evidence="1" type="ORF">YEW_BV07950</name>
</gene>
<sequence>MVHTVRLLVGVKGTEPVIAVLKRTHQVMDVLAKRNQL</sequence>
<name>F4N1L2_YEREN</name>